<feature type="transmembrane region" description="Helical" evidence="1">
    <location>
        <begin position="58"/>
        <end position="78"/>
    </location>
</feature>
<keyword evidence="1" id="KW-0812">Transmembrane</keyword>
<dbReference type="PANTHER" id="PTHR47260:SF1">
    <property type="entry name" value="UPF0644 PROTEIN PB2B4.06"/>
    <property type="match status" value="1"/>
</dbReference>
<reference evidence="3" key="1">
    <citation type="journal article" date="2016" name="Genome Announc.">
        <title>Genome sequences of three species of Hanseniaspora isolated from spontaneous wine fermentations.</title>
        <authorList>
            <person name="Sternes P.R."/>
            <person name="Lee D."/>
            <person name="Kutyna D.R."/>
            <person name="Borneman A.R."/>
        </authorList>
    </citation>
    <scope>NUCLEOTIDE SEQUENCE [LARGE SCALE GENOMIC DNA]</scope>
    <source>
        <strain evidence="3">AWRI3580</strain>
    </source>
</reference>
<dbReference type="SUPFAM" id="SSF54637">
    <property type="entry name" value="Thioesterase/thiol ester dehydrase-isomerase"/>
    <property type="match status" value="1"/>
</dbReference>
<organism evidence="2 3">
    <name type="scientific">Hanseniaspora uvarum</name>
    <name type="common">Yeast</name>
    <name type="synonym">Kloeckera apiculata</name>
    <dbReference type="NCBI Taxonomy" id="29833"/>
    <lineage>
        <taxon>Eukaryota</taxon>
        <taxon>Fungi</taxon>
        <taxon>Dikarya</taxon>
        <taxon>Ascomycota</taxon>
        <taxon>Saccharomycotina</taxon>
        <taxon>Saccharomycetes</taxon>
        <taxon>Saccharomycodales</taxon>
        <taxon>Saccharomycodaceae</taxon>
        <taxon>Hanseniaspora</taxon>
    </lineage>
</organism>
<comment type="caution">
    <text evidence="2">The sequence shown here is derived from an EMBL/GenBank/DDBJ whole genome shotgun (WGS) entry which is preliminary data.</text>
</comment>
<evidence type="ECO:0000256" key="1">
    <source>
        <dbReference type="SAM" id="Phobius"/>
    </source>
</evidence>
<evidence type="ECO:0000313" key="2">
    <source>
        <dbReference type="EMBL" id="OEJ92743.1"/>
    </source>
</evidence>
<protein>
    <submittedName>
        <fullName evidence="2">Putative mitochondrial membrane protein FMP10</fullName>
    </submittedName>
</protein>
<keyword evidence="3" id="KW-1185">Reference proteome</keyword>
<proteinExistence type="predicted"/>
<dbReference type="InterPro" id="IPR052061">
    <property type="entry name" value="PTE-AB_protein"/>
</dbReference>
<dbReference type="OrthoDB" id="506431at2759"/>
<dbReference type="STRING" id="29833.A0A1E5S1A6"/>
<dbReference type="EMBL" id="LPNN01000001">
    <property type="protein sequence ID" value="OEJ92743.1"/>
    <property type="molecule type" value="Genomic_DNA"/>
</dbReference>
<keyword evidence="1" id="KW-0472">Membrane</keyword>
<keyword evidence="1" id="KW-1133">Transmembrane helix</keyword>
<evidence type="ECO:0000313" key="3">
    <source>
        <dbReference type="Proteomes" id="UP000095358"/>
    </source>
</evidence>
<gene>
    <name evidence="2" type="ORF">AWRI3580_g200</name>
</gene>
<dbReference type="Gene3D" id="3.10.129.10">
    <property type="entry name" value="Hotdog Thioesterase"/>
    <property type="match status" value="1"/>
</dbReference>
<dbReference type="PANTHER" id="PTHR47260">
    <property type="entry name" value="UPF0644 PROTEIN PB2B4.06"/>
    <property type="match status" value="1"/>
</dbReference>
<name>A0A1E5S1A6_HANUV</name>
<accession>A0A1E5S1A6</accession>
<dbReference type="Proteomes" id="UP000095358">
    <property type="component" value="Unassembled WGS sequence"/>
</dbReference>
<dbReference type="InterPro" id="IPR029069">
    <property type="entry name" value="HotDog_dom_sf"/>
</dbReference>
<sequence>MFKSILFKRASFQQAFIKKQLFSTKSVILNEIKYKRGPEIVTGKKVEYDDNKRRLKQILTLLFFSGVGYTIASEFSIMDMITIYTNNDISLRDTDILEYRRKLLHKLENLPILNRYLNDGYLATITGQEYELIKSLGGIDIPPKTLFEPKTKKLVDIVHIGVKLQGYPFMLHGGMSSDIISQFMVKCLKFEDFEGTTKDTEYLLKNLKVEYKSPVFVNRFIILKLVDVERIGTKLAKCNIEVYSENGMNLLLKGKGKFEVK</sequence>
<dbReference type="VEuPathDB" id="FungiDB:AWRI3580_g200"/>
<dbReference type="AlphaFoldDB" id="A0A1E5S1A6"/>